<dbReference type="Pfam" id="PF24678">
    <property type="entry name" value="DUF7658"/>
    <property type="match status" value="1"/>
</dbReference>
<dbReference type="PANTHER" id="PTHR13802:SF60">
    <property type="entry name" value="PROTEIN CBG06057"/>
    <property type="match status" value="1"/>
</dbReference>
<dbReference type="InterPro" id="IPR006020">
    <property type="entry name" value="PTB/PI_dom"/>
</dbReference>
<dbReference type="SMART" id="SM00462">
    <property type="entry name" value="PTB"/>
    <property type="match status" value="1"/>
</dbReference>
<evidence type="ECO:0000256" key="5">
    <source>
        <dbReference type="SAM" id="MobiDB-lite"/>
    </source>
</evidence>
<dbReference type="InterPro" id="IPR016186">
    <property type="entry name" value="C-type_lectin-like/link_sf"/>
</dbReference>
<dbReference type="Pfam" id="PF24464">
    <property type="entry name" value="Ig_F54D1_6_2"/>
    <property type="match status" value="1"/>
</dbReference>
<dbReference type="PROSITE" id="PS51220">
    <property type="entry name" value="NIDO"/>
    <property type="match status" value="1"/>
</dbReference>
<keyword evidence="10" id="KW-1185">Reference proteome</keyword>
<evidence type="ECO:0000256" key="1">
    <source>
        <dbReference type="ARBA" id="ARBA00004370"/>
    </source>
</evidence>
<evidence type="ECO:0000313" key="10">
    <source>
        <dbReference type="Proteomes" id="UP001177023"/>
    </source>
</evidence>
<dbReference type="SMART" id="SM00539">
    <property type="entry name" value="NIDO"/>
    <property type="match status" value="1"/>
</dbReference>
<dbReference type="GO" id="GO:0007160">
    <property type="term" value="P:cell-matrix adhesion"/>
    <property type="evidence" value="ECO:0007669"/>
    <property type="project" value="InterPro"/>
</dbReference>
<dbReference type="SMART" id="SM00723">
    <property type="entry name" value="AMOP"/>
    <property type="match status" value="1"/>
</dbReference>
<dbReference type="Pfam" id="PF03782">
    <property type="entry name" value="AMOP"/>
    <property type="match status" value="1"/>
</dbReference>
<gene>
    <name evidence="9" type="ORF">MSPICULIGERA_LOCUS11323</name>
</gene>
<feature type="domain" description="AMOP" evidence="7">
    <location>
        <begin position="936"/>
        <end position="1098"/>
    </location>
</feature>
<dbReference type="SUPFAM" id="SSF50729">
    <property type="entry name" value="PH domain-like"/>
    <property type="match status" value="1"/>
</dbReference>
<dbReference type="Pfam" id="PF14719">
    <property type="entry name" value="PID_2"/>
    <property type="match status" value="1"/>
</dbReference>
<dbReference type="Gene3D" id="2.30.29.30">
    <property type="entry name" value="Pleckstrin-homology domain (PH domain)/Phosphotyrosine-binding domain (PTB)"/>
    <property type="match status" value="1"/>
</dbReference>
<dbReference type="PANTHER" id="PTHR13802">
    <property type="entry name" value="MUCIN 4-RELATED"/>
    <property type="match status" value="1"/>
</dbReference>
<dbReference type="Pfam" id="PF24462">
    <property type="entry name" value="Ig_F54D1_6"/>
    <property type="match status" value="1"/>
</dbReference>
<evidence type="ECO:0000256" key="3">
    <source>
        <dbReference type="ARBA" id="ARBA00022989"/>
    </source>
</evidence>
<dbReference type="InterPro" id="IPR057019">
    <property type="entry name" value="F54D1_6-like_Ig-like_2"/>
</dbReference>
<comment type="subcellular location">
    <subcellularLocation>
        <location evidence="1">Membrane</location>
    </subcellularLocation>
</comment>
<dbReference type="PROSITE" id="PS50041">
    <property type="entry name" value="C_TYPE_LECTIN_2"/>
    <property type="match status" value="1"/>
</dbReference>
<dbReference type="Pfam" id="PF06119">
    <property type="entry name" value="NIDO"/>
    <property type="match status" value="1"/>
</dbReference>
<evidence type="ECO:0000256" key="2">
    <source>
        <dbReference type="ARBA" id="ARBA00022692"/>
    </source>
</evidence>
<dbReference type="CDD" id="cd00037">
    <property type="entry name" value="CLECT"/>
    <property type="match status" value="1"/>
</dbReference>
<protein>
    <submittedName>
        <fullName evidence="9">Uncharacterized protein</fullName>
    </submittedName>
</protein>
<feature type="compositionally biased region" description="Acidic residues" evidence="5">
    <location>
        <begin position="204"/>
        <end position="215"/>
    </location>
</feature>
<dbReference type="InterPro" id="IPR051495">
    <property type="entry name" value="Epithelial_Barrier/Signaling"/>
</dbReference>
<evidence type="ECO:0000259" key="7">
    <source>
        <dbReference type="PROSITE" id="PS50856"/>
    </source>
</evidence>
<dbReference type="InterPro" id="IPR057018">
    <property type="entry name" value="F54D1_6-like_Ig-like"/>
</dbReference>
<dbReference type="EMBL" id="CATQJA010002610">
    <property type="protein sequence ID" value="CAJ0572951.1"/>
    <property type="molecule type" value="Genomic_DNA"/>
</dbReference>
<dbReference type="InterPro" id="IPR056075">
    <property type="entry name" value="DUF7658"/>
</dbReference>
<accession>A0AA36FZR3</accession>
<dbReference type="Gene3D" id="3.10.100.10">
    <property type="entry name" value="Mannose-Binding Protein A, subunit A"/>
    <property type="match status" value="1"/>
</dbReference>
<keyword evidence="4" id="KW-0472">Membrane</keyword>
<dbReference type="GO" id="GO:0016020">
    <property type="term" value="C:membrane"/>
    <property type="evidence" value="ECO:0007669"/>
    <property type="project" value="UniProtKB-SubCell"/>
</dbReference>
<dbReference type="SMART" id="SM00034">
    <property type="entry name" value="CLECT"/>
    <property type="match status" value="1"/>
</dbReference>
<keyword evidence="3" id="KW-1133">Transmembrane helix</keyword>
<dbReference type="InterPro" id="IPR005533">
    <property type="entry name" value="AMOP_dom"/>
</dbReference>
<feature type="domain" description="C-type lectin" evidence="6">
    <location>
        <begin position="1523"/>
        <end position="1638"/>
    </location>
</feature>
<feature type="compositionally biased region" description="Basic and acidic residues" evidence="5">
    <location>
        <begin position="273"/>
        <end position="282"/>
    </location>
</feature>
<dbReference type="PROSITE" id="PS50856">
    <property type="entry name" value="AMOP"/>
    <property type="match status" value="1"/>
</dbReference>
<dbReference type="SUPFAM" id="SSF56436">
    <property type="entry name" value="C-type lectin-like"/>
    <property type="match status" value="1"/>
</dbReference>
<evidence type="ECO:0000259" key="8">
    <source>
        <dbReference type="PROSITE" id="PS51220"/>
    </source>
</evidence>
<dbReference type="Proteomes" id="UP001177023">
    <property type="component" value="Unassembled WGS sequence"/>
</dbReference>
<organism evidence="9 10">
    <name type="scientific">Mesorhabditis spiculigera</name>
    <dbReference type="NCBI Taxonomy" id="96644"/>
    <lineage>
        <taxon>Eukaryota</taxon>
        <taxon>Metazoa</taxon>
        <taxon>Ecdysozoa</taxon>
        <taxon>Nematoda</taxon>
        <taxon>Chromadorea</taxon>
        <taxon>Rhabditida</taxon>
        <taxon>Rhabditina</taxon>
        <taxon>Rhabditomorpha</taxon>
        <taxon>Rhabditoidea</taxon>
        <taxon>Rhabditidae</taxon>
        <taxon>Mesorhabditinae</taxon>
        <taxon>Mesorhabditis</taxon>
    </lineage>
</organism>
<evidence type="ECO:0000259" key="6">
    <source>
        <dbReference type="PROSITE" id="PS50041"/>
    </source>
</evidence>
<keyword evidence="2" id="KW-0812">Transmembrane</keyword>
<proteinExistence type="predicted"/>
<feature type="non-terminal residue" evidence="9">
    <location>
        <position position="1658"/>
    </location>
</feature>
<feature type="region of interest" description="Disordered" evidence="5">
    <location>
        <begin position="185"/>
        <end position="282"/>
    </location>
</feature>
<dbReference type="InterPro" id="IPR011993">
    <property type="entry name" value="PH-like_dom_sf"/>
</dbReference>
<dbReference type="InterPro" id="IPR033930">
    <property type="entry name" value="FAM43A/B_PTB"/>
</dbReference>
<comment type="caution">
    <text evidence="9">The sequence shown here is derived from an EMBL/GenBank/DDBJ whole genome shotgun (WGS) entry which is preliminary data.</text>
</comment>
<dbReference type="CDD" id="cd01214">
    <property type="entry name" value="PTB_FAM43A"/>
    <property type="match status" value="1"/>
</dbReference>
<feature type="compositionally biased region" description="Low complexity" evidence="5">
    <location>
        <begin position="230"/>
        <end position="254"/>
    </location>
</feature>
<evidence type="ECO:0000256" key="4">
    <source>
        <dbReference type="ARBA" id="ARBA00023136"/>
    </source>
</evidence>
<dbReference type="InterPro" id="IPR016187">
    <property type="entry name" value="CTDL_fold"/>
</dbReference>
<reference evidence="9" key="1">
    <citation type="submission" date="2023-06" db="EMBL/GenBank/DDBJ databases">
        <authorList>
            <person name="Delattre M."/>
        </authorList>
    </citation>
    <scope>NUCLEOTIDE SEQUENCE</scope>
    <source>
        <strain evidence="9">AF72</strain>
    </source>
</reference>
<feature type="domain" description="NIDO" evidence="8">
    <location>
        <begin position="482"/>
        <end position="645"/>
    </location>
</feature>
<name>A0AA36FZR3_9BILA</name>
<dbReference type="InterPro" id="IPR001304">
    <property type="entry name" value="C-type_lectin-like"/>
</dbReference>
<evidence type="ECO:0000313" key="9">
    <source>
        <dbReference type="EMBL" id="CAJ0572951.1"/>
    </source>
</evidence>
<dbReference type="InterPro" id="IPR003886">
    <property type="entry name" value="NIDO_dom"/>
</dbReference>
<feature type="compositionally biased region" description="Basic and acidic residues" evidence="5">
    <location>
        <begin position="255"/>
        <end position="266"/>
    </location>
</feature>
<sequence>MPILSSTSQFFTLPFRRKKQRYTINPPDEQYNVIYLGNVLTVMAKGDNCVEKPLSLIWRAYCQRQRTDLHMQLEITRSGLKAETSQQGLTEYWAHRITHCSAPAEYPKVFCWIYKHDGKRLKPELRCHAVLCKKAAEPALISMRLNEFLKAALEEYKREKLAQQNARLSSSTGCPRRKLMLQTGSLNFRPPVSRSKSAPRLGSIDEEIEEEDQSDNESFCYREEPIGDTASYSGSDVSPGSSASSSKGASSLCSSDERPRRGRLDPDSVSDESGYHEDGQRRDELFYSDEELVIIEEQDLDEDTMKKPQRLQHQRALEHELQDDGESRQVMARRVRYALGLLLSVINGTAFTQYYGDNLVPFGSDAGDMRVRDELLNKGQRIDLPLPFPFYGGLYNYTTISVNGYVSFGLVLDHGLGIDVGQWDTDWPKYPDAAMIGPYICKQQMPNHLPGLKGGVFYRLLLRQSLFRNESDANAVFNGSSEFFQKSLLTACPETPNHYVRCNKRTDDQLDELMGWLQEGVAGAQMFRADAALVVTWFNTASAIAARSDFDTGQLSTYQMIWLTDMHARLSYVILNYNKLGFDVMDFRRNSRPGRCKALFNGGNHTGTVPVDPTPAYKSNPKSLAARSGVPHLARGRYMFRVDDVVRAGGCSNKTGGTFPMLIHPNIVSIFGETTVDVNAMCLDRAQDYILVTDQGENATCMVLNPSIARCSFANVSDWGMRTVYFYPRRGNPDYEGNFVGHIYFVPPTLDPQRLQIGNIYDWFKNPLPSDAMPISWYPRNFTNPDFNFRFDTGLGRISDEALYSVQLCLYVIGYKEFRDDEGKKRQPEHRIIARLGSYTNRNENDYRWRLQEERINLNQIEQWYMTDLERKNELFAYRIGYLKLAPIMNDDQQPPKQLPAGLVSHPIPLHWLWREDQQFLLLSGAEHEKGRAEFVKQKAAEMCDNWYEEEAAQANFTVDTEKKYEPCPCVERQAMADLGRFMPHPRCSKMFGDSTCTQPIGAGNCYISTQSYGSYAGSGSNENSKIAGQIAGESGQMCCYDVDGHLLQVNYQPTINGTSEVRHNSFPGLSALNDDYMPNFLCCKLADFRCHKFFERRPSSECRGYREASYGEAIGAGVFNTIDNDKFVFNEPGVFTLLYIPKASTTPEVRIQARLERFPNRRVDFTQLGRRLGHADLVQPSKATVITGIAIEATDSERVHVLCRKDTRRFRYRTSVIVGNVMRYFDTMAILRFKGVLIYVNKTSQGQAEIYVVLEQAQIGIRIRESFNMKFDRLRDLQESLGLLDIALSVPPQYVAKPDVDNAREDGFQQTNLSKMAGLMRPFPNNTMGSQIHEDLQTEDVNSRQYWQHLIRNYRIPGSGEPGVGLDPDMAYSSVIPSENLFMPDGGVNHKFQVFPEAMMMMHPIYRAADRFTYGNNRFYPTSGTALLLILNQCRDMELDTNSHLQYQLRSLLHDYGVSVCPDNSSEVVANCGDNWACLYNYVMLNSKSIGQASKEAWDSHIALRQPVVSQYCPRGWVHNNDTDACYYAQNQIPADPVVRYTQEQAESLCQTMGAHLVSIHDEDEDTFIRELIATNQNGMICDDWQVILGASCSNSTTLTWTDDSSFNFDLTNGTCSETYTMGNDTQYATDFESRWNPWDSTSAFTRFVCKKSANYI</sequence>